<proteinExistence type="predicted"/>
<dbReference type="InterPro" id="IPR023214">
    <property type="entry name" value="HAD_sf"/>
</dbReference>
<organism evidence="1 2">
    <name type="scientific">Chloropicon roscoffensis</name>
    <dbReference type="NCBI Taxonomy" id="1461544"/>
    <lineage>
        <taxon>Eukaryota</taxon>
        <taxon>Viridiplantae</taxon>
        <taxon>Chlorophyta</taxon>
        <taxon>Chloropicophyceae</taxon>
        <taxon>Chloropicales</taxon>
        <taxon>Chloropicaceae</taxon>
        <taxon>Chloropicon</taxon>
    </lineage>
</organism>
<dbReference type="PANTHER" id="PTHR19288">
    <property type="entry name" value="4-NITROPHENYLPHOSPHATASE-RELATED"/>
    <property type="match status" value="1"/>
</dbReference>
<accession>A0AAX4PKN4</accession>
<dbReference type="PANTHER" id="PTHR19288:SF90">
    <property type="entry name" value="OS08G0542600 PROTEIN"/>
    <property type="match status" value="1"/>
</dbReference>
<evidence type="ECO:0000313" key="1">
    <source>
        <dbReference type="EMBL" id="WZN66588.1"/>
    </source>
</evidence>
<dbReference type="Proteomes" id="UP001472866">
    <property type="component" value="Chromosome 15"/>
</dbReference>
<dbReference type="InterPro" id="IPR036412">
    <property type="entry name" value="HAD-like_sf"/>
</dbReference>
<dbReference type="InterPro" id="IPR006357">
    <property type="entry name" value="HAD-SF_hydro_IIA"/>
</dbReference>
<protein>
    <submittedName>
        <fullName evidence="1">Uncharacterized protein</fullName>
    </submittedName>
</protein>
<dbReference type="Pfam" id="PF13242">
    <property type="entry name" value="Hydrolase_like"/>
    <property type="match status" value="1"/>
</dbReference>
<dbReference type="AlphaFoldDB" id="A0AAX4PKN4"/>
<dbReference type="GO" id="GO:0009507">
    <property type="term" value="C:chloroplast"/>
    <property type="evidence" value="ECO:0007669"/>
    <property type="project" value="TreeGrafter"/>
</dbReference>
<dbReference type="EMBL" id="CP151515">
    <property type="protein sequence ID" value="WZN66588.1"/>
    <property type="molecule type" value="Genomic_DNA"/>
</dbReference>
<reference evidence="1 2" key="1">
    <citation type="submission" date="2024-03" db="EMBL/GenBank/DDBJ databases">
        <title>Complete genome sequence of the green alga Chloropicon roscoffensis RCC1871.</title>
        <authorList>
            <person name="Lemieux C."/>
            <person name="Pombert J.-F."/>
            <person name="Otis C."/>
            <person name="Turmel M."/>
        </authorList>
    </citation>
    <scope>NUCLEOTIDE SEQUENCE [LARGE SCALE GENOMIC DNA]</scope>
    <source>
        <strain evidence="1 2">RCC1871</strain>
    </source>
</reference>
<dbReference type="GO" id="GO:0016791">
    <property type="term" value="F:phosphatase activity"/>
    <property type="evidence" value="ECO:0007669"/>
    <property type="project" value="TreeGrafter"/>
</dbReference>
<keyword evidence="2" id="KW-1185">Reference proteome</keyword>
<name>A0AAX4PKN4_9CHLO</name>
<evidence type="ECO:0000313" key="2">
    <source>
        <dbReference type="Proteomes" id="UP001472866"/>
    </source>
</evidence>
<dbReference type="Pfam" id="PF13344">
    <property type="entry name" value="Hydrolase_6"/>
    <property type="match status" value="1"/>
</dbReference>
<sequence>MASPPRLTVGAARTNRVATRTRGPAPRALTCACAQGTLLPLLEQEYDCFFLDQFGVLHDGKDPYPLARDLCRKLAAQNKRLVVLSNSSRLSTSTFDRLESMGYDRNWFAGCVTSGDVARAVLTTREGDDTAILRADGRMWSDVQLGSDEPLRCLHLTWSQRGAKDGFKTKQTIDLGETPRVEVANDPESADAVLIHGTEAVTRTDESGVAEVHPAGEGEVEDLLRRAAARNLPMLVANPDLVTVSGEELVAMPGSLARKYVEDFGAPRERVHLLGKPSPIIYTLACEKFGIPKGERMVAVGDSLEHDIKGARQFGIDSVFISAGIHGRQLHGPDGLGDLDAEALRSLCFEALGEGSMPTIVSKHFE</sequence>
<gene>
    <name evidence="1" type="ORF">HKI87_15g81550</name>
</gene>
<dbReference type="SUPFAM" id="SSF56784">
    <property type="entry name" value="HAD-like"/>
    <property type="match status" value="1"/>
</dbReference>
<dbReference type="Gene3D" id="3.40.50.1000">
    <property type="entry name" value="HAD superfamily/HAD-like"/>
    <property type="match status" value="2"/>
</dbReference>